<comment type="caution">
    <text evidence="1">The sequence shown here is derived from an EMBL/GenBank/DDBJ whole genome shotgun (WGS) entry which is preliminary data.</text>
</comment>
<dbReference type="EMBL" id="LGRX02006114">
    <property type="protein sequence ID" value="KAK3277423.1"/>
    <property type="molecule type" value="Genomic_DNA"/>
</dbReference>
<dbReference type="Proteomes" id="UP001190700">
    <property type="component" value="Unassembled WGS sequence"/>
</dbReference>
<accession>A0AAE0GG46</accession>
<protein>
    <submittedName>
        <fullName evidence="1">Uncharacterized protein</fullName>
    </submittedName>
</protein>
<dbReference type="PANTHER" id="PTHR35292:SF13">
    <property type="entry name" value="OS03G0581800 PROTEIN"/>
    <property type="match status" value="1"/>
</dbReference>
<organism evidence="1 2">
    <name type="scientific">Cymbomonas tetramitiformis</name>
    <dbReference type="NCBI Taxonomy" id="36881"/>
    <lineage>
        <taxon>Eukaryota</taxon>
        <taxon>Viridiplantae</taxon>
        <taxon>Chlorophyta</taxon>
        <taxon>Pyramimonadophyceae</taxon>
        <taxon>Pyramimonadales</taxon>
        <taxon>Pyramimonadaceae</taxon>
        <taxon>Cymbomonas</taxon>
    </lineage>
</organism>
<evidence type="ECO:0000313" key="1">
    <source>
        <dbReference type="EMBL" id="KAK3277423.1"/>
    </source>
</evidence>
<dbReference type="AlphaFoldDB" id="A0AAE0GG46"/>
<reference evidence="1 2" key="1">
    <citation type="journal article" date="2015" name="Genome Biol. Evol.">
        <title>Comparative Genomics of a Bacterivorous Green Alga Reveals Evolutionary Causalities and Consequences of Phago-Mixotrophic Mode of Nutrition.</title>
        <authorList>
            <person name="Burns J.A."/>
            <person name="Paasch A."/>
            <person name="Narechania A."/>
            <person name="Kim E."/>
        </authorList>
    </citation>
    <scope>NUCLEOTIDE SEQUENCE [LARGE SCALE GENOMIC DNA]</scope>
    <source>
        <strain evidence="1 2">PLY_AMNH</strain>
    </source>
</reference>
<name>A0AAE0GG46_9CHLO</name>
<sequence>MSGVLRTVAQRAVAQPTLFRQPAQGARTFASEGPPKVNAWEKPTEIAAWKEEHIVFAVLGGWAVAITGAMKMFGK</sequence>
<dbReference type="PANTHER" id="PTHR35292">
    <property type="entry name" value="EXPRESSED PROTEIN"/>
    <property type="match status" value="1"/>
</dbReference>
<keyword evidence="2" id="KW-1185">Reference proteome</keyword>
<gene>
    <name evidence="1" type="ORF">CYMTET_14569</name>
</gene>
<evidence type="ECO:0000313" key="2">
    <source>
        <dbReference type="Proteomes" id="UP001190700"/>
    </source>
</evidence>
<proteinExistence type="predicted"/>